<proteinExistence type="predicted"/>
<comment type="caution">
    <text evidence="1">The sequence shown here is derived from an EMBL/GenBank/DDBJ whole genome shotgun (WGS) entry which is preliminary data.</text>
</comment>
<reference evidence="1 2" key="1">
    <citation type="submission" date="2020-08" db="EMBL/GenBank/DDBJ databases">
        <title>Genomic Encyclopedia of Type Strains, Phase III (KMG-III): the genomes of soil and plant-associated and newly described type strains.</title>
        <authorList>
            <person name="Whitman W."/>
        </authorList>
    </citation>
    <scope>NUCLEOTIDE SEQUENCE [LARGE SCALE GENOMIC DNA]</scope>
    <source>
        <strain evidence="1 2">CECT 7247</strain>
    </source>
</reference>
<organism evidence="1 2">
    <name type="scientific">Roseateles terrae</name>
    <dbReference type="NCBI Taxonomy" id="431060"/>
    <lineage>
        <taxon>Bacteria</taxon>
        <taxon>Pseudomonadati</taxon>
        <taxon>Pseudomonadota</taxon>
        <taxon>Betaproteobacteria</taxon>
        <taxon>Burkholderiales</taxon>
        <taxon>Sphaerotilaceae</taxon>
        <taxon>Roseateles</taxon>
    </lineage>
</organism>
<evidence type="ECO:0000313" key="1">
    <source>
        <dbReference type="EMBL" id="MBB3193957.1"/>
    </source>
</evidence>
<keyword evidence="2" id="KW-1185">Reference proteome</keyword>
<evidence type="ECO:0000313" key="2">
    <source>
        <dbReference type="Proteomes" id="UP000574369"/>
    </source>
</evidence>
<protein>
    <submittedName>
        <fullName evidence="1">Uncharacterized protein</fullName>
    </submittedName>
</protein>
<name>A0ABR6GPE8_9BURK</name>
<gene>
    <name evidence="1" type="ORF">FHS28_001342</name>
</gene>
<dbReference type="Proteomes" id="UP000574369">
    <property type="component" value="Unassembled WGS sequence"/>
</dbReference>
<dbReference type="RefSeq" id="WP_088449851.1">
    <property type="nucleotide sequence ID" value="NZ_JACHXO010000002.1"/>
</dbReference>
<accession>A0ABR6GPE8</accession>
<sequence length="60" mass="6727">MAETEKQQRTRLAAGLLGCQAGEVQKSVKSMDQVQRQNLTEAVDWVADYEATETEAGWNR</sequence>
<dbReference type="EMBL" id="JACHXO010000002">
    <property type="protein sequence ID" value="MBB3193957.1"/>
    <property type="molecule type" value="Genomic_DNA"/>
</dbReference>